<feature type="domain" description="HTH cro/C1-type" evidence="2">
    <location>
        <begin position="20"/>
        <end position="74"/>
    </location>
</feature>
<organism evidence="3 4">
    <name type="scientific">Sessilibacter corallicola</name>
    <dbReference type="NCBI Taxonomy" id="2904075"/>
    <lineage>
        <taxon>Bacteria</taxon>
        <taxon>Pseudomonadati</taxon>
        <taxon>Pseudomonadota</taxon>
        <taxon>Gammaproteobacteria</taxon>
        <taxon>Cellvibrionales</taxon>
        <taxon>Cellvibrionaceae</taxon>
        <taxon>Sessilibacter</taxon>
    </lineage>
</organism>
<dbReference type="InterPro" id="IPR010982">
    <property type="entry name" value="Lambda_DNA-bd_dom_sf"/>
</dbReference>
<reference evidence="3 4" key="1">
    <citation type="submission" date="2024-04" db="EMBL/GenBank/DDBJ databases">
        <title>Draft genome sequence of Sessilibacter corallicola NBRC 116591.</title>
        <authorList>
            <person name="Miyakawa T."/>
            <person name="Kusuya Y."/>
            <person name="Miura T."/>
        </authorList>
    </citation>
    <scope>NUCLEOTIDE SEQUENCE [LARGE SCALE GENOMIC DNA]</scope>
    <source>
        <strain evidence="3 4">KU-00831-HH</strain>
    </source>
</reference>
<sequence>MSDIPQFTSHYIDQHIGAQLRAFRKLRGLSQQQLGQVLGVTFQQIQKYESGSNRLSSGKLYILHQVLDVPLIDFFEGLEKKDQQKTELAIETAELVQCYRDISSYEKRRIILSLLKAMV</sequence>
<dbReference type="Gene3D" id="1.10.260.40">
    <property type="entry name" value="lambda repressor-like DNA-binding domains"/>
    <property type="match status" value="1"/>
</dbReference>
<gene>
    <name evidence="3" type="ORF">NBRC116591_22680</name>
</gene>
<evidence type="ECO:0000313" key="4">
    <source>
        <dbReference type="Proteomes" id="UP001465153"/>
    </source>
</evidence>
<keyword evidence="4" id="KW-1185">Reference proteome</keyword>
<evidence type="ECO:0000256" key="1">
    <source>
        <dbReference type="ARBA" id="ARBA00023125"/>
    </source>
</evidence>
<accession>A0ABQ0A9W9</accession>
<proteinExistence type="predicted"/>
<dbReference type="Proteomes" id="UP001465153">
    <property type="component" value="Unassembled WGS sequence"/>
</dbReference>
<dbReference type="InterPro" id="IPR001387">
    <property type="entry name" value="Cro/C1-type_HTH"/>
</dbReference>
<evidence type="ECO:0000313" key="3">
    <source>
        <dbReference type="EMBL" id="GAA6168457.1"/>
    </source>
</evidence>
<dbReference type="SUPFAM" id="SSF47413">
    <property type="entry name" value="lambda repressor-like DNA-binding domains"/>
    <property type="match status" value="1"/>
</dbReference>
<dbReference type="SMART" id="SM00530">
    <property type="entry name" value="HTH_XRE"/>
    <property type="match status" value="1"/>
</dbReference>
<dbReference type="PROSITE" id="PS50943">
    <property type="entry name" value="HTH_CROC1"/>
    <property type="match status" value="1"/>
</dbReference>
<dbReference type="EMBL" id="BAABWN010000007">
    <property type="protein sequence ID" value="GAA6168457.1"/>
    <property type="molecule type" value="Genomic_DNA"/>
</dbReference>
<comment type="caution">
    <text evidence="3">The sequence shown here is derived from an EMBL/GenBank/DDBJ whole genome shotgun (WGS) entry which is preliminary data.</text>
</comment>
<keyword evidence="1" id="KW-0238">DNA-binding</keyword>
<name>A0ABQ0A9W9_9GAMM</name>
<dbReference type="PANTHER" id="PTHR46558">
    <property type="entry name" value="TRACRIPTIONAL REGULATORY PROTEIN-RELATED-RELATED"/>
    <property type="match status" value="1"/>
</dbReference>
<dbReference type="Pfam" id="PF01381">
    <property type="entry name" value="HTH_3"/>
    <property type="match status" value="1"/>
</dbReference>
<dbReference type="RefSeq" id="WP_353303158.1">
    <property type="nucleotide sequence ID" value="NZ_BAABWN010000007.1"/>
</dbReference>
<evidence type="ECO:0000259" key="2">
    <source>
        <dbReference type="PROSITE" id="PS50943"/>
    </source>
</evidence>
<protein>
    <submittedName>
        <fullName evidence="3">Helix-turn-helix transcriptional regulator</fullName>
    </submittedName>
</protein>
<dbReference type="PANTHER" id="PTHR46558:SF4">
    <property type="entry name" value="DNA-BIDING PHAGE PROTEIN"/>
    <property type="match status" value="1"/>
</dbReference>
<dbReference type="CDD" id="cd00093">
    <property type="entry name" value="HTH_XRE"/>
    <property type="match status" value="1"/>
</dbReference>